<organism evidence="1 2">
    <name type="scientific">Kocuria palustris PEL</name>
    <dbReference type="NCBI Taxonomy" id="1236550"/>
    <lineage>
        <taxon>Bacteria</taxon>
        <taxon>Bacillati</taxon>
        <taxon>Actinomycetota</taxon>
        <taxon>Actinomycetes</taxon>
        <taxon>Micrococcales</taxon>
        <taxon>Micrococcaceae</taxon>
        <taxon>Kocuria</taxon>
    </lineage>
</organism>
<comment type="caution">
    <text evidence="1">The sequence shown here is derived from an EMBL/GenBank/DDBJ whole genome shotgun (WGS) entry which is preliminary data.</text>
</comment>
<keyword evidence="2" id="KW-1185">Reference proteome</keyword>
<name>M2X9K8_9MICC</name>
<dbReference type="AlphaFoldDB" id="M2X9K8"/>
<sequence>MTPIPGIWSAGNASQPMTMVVSAAAAGLMAGAGVHGELAMTDLARAVDGGSARQ</sequence>
<gene>
    <name evidence="1" type="ORF">C884_01196</name>
</gene>
<protein>
    <submittedName>
        <fullName evidence="1">Uncharacterized protein</fullName>
    </submittedName>
</protein>
<reference evidence="1 2" key="1">
    <citation type="journal article" date="2014" name="Genome Announc.">
        <title>Draft Genome Sequence of Kocuria palustris PEL.</title>
        <authorList>
            <person name="Sharma G."/>
            <person name="Khatri I."/>
            <person name="Subramanian S."/>
        </authorList>
    </citation>
    <scope>NUCLEOTIDE SEQUENCE [LARGE SCALE GENOMIC DNA]</scope>
    <source>
        <strain evidence="1 2">PEL</strain>
    </source>
</reference>
<dbReference type="Proteomes" id="UP000009877">
    <property type="component" value="Unassembled WGS sequence"/>
</dbReference>
<evidence type="ECO:0000313" key="2">
    <source>
        <dbReference type="Proteomes" id="UP000009877"/>
    </source>
</evidence>
<evidence type="ECO:0000313" key="1">
    <source>
        <dbReference type="EMBL" id="EME35796.1"/>
    </source>
</evidence>
<dbReference type="EMBL" id="ANHZ02000020">
    <property type="protein sequence ID" value="EME35796.1"/>
    <property type="molecule type" value="Genomic_DNA"/>
</dbReference>
<proteinExistence type="predicted"/>
<accession>M2X9K8</accession>
<dbReference type="Gene3D" id="3.50.50.60">
    <property type="entry name" value="FAD/NAD(P)-binding domain"/>
    <property type="match status" value="1"/>
</dbReference>
<dbReference type="InterPro" id="IPR036188">
    <property type="entry name" value="FAD/NAD-bd_sf"/>
</dbReference>